<reference evidence="2" key="2">
    <citation type="submission" date="2022-01" db="EMBL/GenBank/DDBJ databases">
        <authorList>
            <person name="Yamashiro T."/>
            <person name="Shiraishi A."/>
            <person name="Satake H."/>
            <person name="Nakayama K."/>
        </authorList>
    </citation>
    <scope>NUCLEOTIDE SEQUENCE</scope>
</reference>
<evidence type="ECO:0000313" key="3">
    <source>
        <dbReference type="Proteomes" id="UP001151760"/>
    </source>
</evidence>
<protein>
    <submittedName>
        <fullName evidence="2">Uncharacterized protein</fullName>
    </submittedName>
</protein>
<proteinExistence type="predicted"/>
<evidence type="ECO:0000256" key="1">
    <source>
        <dbReference type="SAM" id="MobiDB-lite"/>
    </source>
</evidence>
<feature type="region of interest" description="Disordered" evidence="1">
    <location>
        <begin position="1"/>
        <end position="28"/>
    </location>
</feature>
<name>A0ABQ5FCU8_9ASTR</name>
<organism evidence="2 3">
    <name type="scientific">Tanacetum coccineum</name>
    <dbReference type="NCBI Taxonomy" id="301880"/>
    <lineage>
        <taxon>Eukaryota</taxon>
        <taxon>Viridiplantae</taxon>
        <taxon>Streptophyta</taxon>
        <taxon>Embryophyta</taxon>
        <taxon>Tracheophyta</taxon>
        <taxon>Spermatophyta</taxon>
        <taxon>Magnoliopsida</taxon>
        <taxon>eudicotyledons</taxon>
        <taxon>Gunneridae</taxon>
        <taxon>Pentapetalae</taxon>
        <taxon>asterids</taxon>
        <taxon>campanulids</taxon>
        <taxon>Asterales</taxon>
        <taxon>Asteraceae</taxon>
        <taxon>Asteroideae</taxon>
        <taxon>Anthemideae</taxon>
        <taxon>Anthemidinae</taxon>
        <taxon>Tanacetum</taxon>
    </lineage>
</organism>
<comment type="caution">
    <text evidence="2">The sequence shown here is derived from an EMBL/GenBank/DDBJ whole genome shotgun (WGS) entry which is preliminary data.</text>
</comment>
<reference evidence="2" key="1">
    <citation type="journal article" date="2022" name="Int. J. Mol. Sci.">
        <title>Draft Genome of Tanacetum Coccineum: Genomic Comparison of Closely Related Tanacetum-Family Plants.</title>
        <authorList>
            <person name="Yamashiro T."/>
            <person name="Shiraishi A."/>
            <person name="Nakayama K."/>
            <person name="Satake H."/>
        </authorList>
    </citation>
    <scope>NUCLEOTIDE SEQUENCE</scope>
</reference>
<sequence>MGAQTQGRNEHDLEPDFEFTAPKKVSTASPEVKTAAEGLVYIKRSATKRKDKGKAIMKEERFSSTDPTNDKERTLWVELKRLLEPNIDDILWKLQRYMHDPLTWRLYDTCGIHHVSTDRGHDIFMLVEIKDYTLTRGNFDLMLLLT</sequence>
<evidence type="ECO:0000313" key="2">
    <source>
        <dbReference type="EMBL" id="GJT61067.1"/>
    </source>
</evidence>
<dbReference type="Proteomes" id="UP001151760">
    <property type="component" value="Unassembled WGS sequence"/>
</dbReference>
<gene>
    <name evidence="2" type="ORF">Tco_1004600</name>
</gene>
<accession>A0ABQ5FCU8</accession>
<keyword evidence="3" id="KW-1185">Reference proteome</keyword>
<dbReference type="EMBL" id="BQNB010017256">
    <property type="protein sequence ID" value="GJT61067.1"/>
    <property type="molecule type" value="Genomic_DNA"/>
</dbReference>